<dbReference type="GO" id="GO:0046872">
    <property type="term" value="F:metal ion binding"/>
    <property type="evidence" value="ECO:0007669"/>
    <property type="project" value="UniProtKB-KW"/>
</dbReference>
<evidence type="ECO:0000259" key="6">
    <source>
        <dbReference type="Pfam" id="PF01850"/>
    </source>
</evidence>
<dbReference type="PANTHER" id="PTHR42740">
    <property type="entry name" value="RIBONUCLEASE VAPC3"/>
    <property type="match status" value="1"/>
</dbReference>
<gene>
    <name evidence="7" type="ORF">NIES30_14175</name>
</gene>
<name>A0A1U7J3Y5_9CYAN</name>
<evidence type="ECO:0000256" key="3">
    <source>
        <dbReference type="ARBA" id="ARBA00022723"/>
    </source>
</evidence>
<dbReference type="OrthoDB" id="9811788at2"/>
<dbReference type="SUPFAM" id="SSF88723">
    <property type="entry name" value="PIN domain-like"/>
    <property type="match status" value="1"/>
</dbReference>
<proteinExistence type="predicted"/>
<dbReference type="InterPro" id="IPR051749">
    <property type="entry name" value="PINc/VapC_TA_RNase"/>
</dbReference>
<evidence type="ECO:0000256" key="5">
    <source>
        <dbReference type="ARBA" id="ARBA00022842"/>
    </source>
</evidence>
<dbReference type="InterPro" id="IPR029060">
    <property type="entry name" value="PIN-like_dom_sf"/>
</dbReference>
<evidence type="ECO:0000256" key="1">
    <source>
        <dbReference type="ARBA" id="ARBA00022649"/>
    </source>
</evidence>
<feature type="domain" description="PIN" evidence="6">
    <location>
        <begin position="3"/>
        <end position="117"/>
    </location>
</feature>
<keyword evidence="4" id="KW-0378">Hydrolase</keyword>
<evidence type="ECO:0000256" key="4">
    <source>
        <dbReference type="ARBA" id="ARBA00022801"/>
    </source>
</evidence>
<dbReference type="Pfam" id="PF01850">
    <property type="entry name" value="PIN"/>
    <property type="match status" value="1"/>
</dbReference>
<evidence type="ECO:0000313" key="7">
    <source>
        <dbReference type="EMBL" id="OKH47123.1"/>
    </source>
</evidence>
<dbReference type="Gene3D" id="3.40.50.1010">
    <property type="entry name" value="5'-nuclease"/>
    <property type="match status" value="1"/>
</dbReference>
<keyword evidence="5" id="KW-0460">Magnesium</keyword>
<dbReference type="AlphaFoldDB" id="A0A1U7J3Y5"/>
<evidence type="ECO:0000256" key="2">
    <source>
        <dbReference type="ARBA" id="ARBA00022722"/>
    </source>
</evidence>
<evidence type="ECO:0000313" key="8">
    <source>
        <dbReference type="Proteomes" id="UP000185557"/>
    </source>
</evidence>
<dbReference type="RefSeq" id="WP_073609071.1">
    <property type="nucleotide sequence ID" value="NZ_MRCG01000010.1"/>
</dbReference>
<dbReference type="PANTHER" id="PTHR42740:SF1">
    <property type="entry name" value="RIBONUCLEASE VAPC3"/>
    <property type="match status" value="1"/>
</dbReference>
<dbReference type="GO" id="GO:0004540">
    <property type="term" value="F:RNA nuclease activity"/>
    <property type="evidence" value="ECO:0007669"/>
    <property type="project" value="TreeGrafter"/>
</dbReference>
<dbReference type="STRING" id="549789.NIES30_14175"/>
<reference evidence="7 8" key="1">
    <citation type="submission" date="2016-11" db="EMBL/GenBank/DDBJ databases">
        <title>Draft Genome Sequences of Nine Cyanobacterial Strains from Diverse Habitats.</title>
        <authorList>
            <person name="Zhu T."/>
            <person name="Hou S."/>
            <person name="Lu X."/>
            <person name="Hess W.R."/>
        </authorList>
    </citation>
    <scope>NUCLEOTIDE SEQUENCE [LARGE SCALE GENOMIC DNA]</scope>
    <source>
        <strain evidence="7 8">NIES-30</strain>
    </source>
</reference>
<organism evidence="7 8">
    <name type="scientific">Phormidium tenue NIES-30</name>
    <dbReference type="NCBI Taxonomy" id="549789"/>
    <lineage>
        <taxon>Bacteria</taxon>
        <taxon>Bacillati</taxon>
        <taxon>Cyanobacteriota</taxon>
        <taxon>Cyanophyceae</taxon>
        <taxon>Oscillatoriophycideae</taxon>
        <taxon>Oscillatoriales</taxon>
        <taxon>Oscillatoriaceae</taxon>
        <taxon>Phormidium</taxon>
    </lineage>
</organism>
<accession>A0A1U7J3Y5</accession>
<dbReference type="Proteomes" id="UP000185557">
    <property type="component" value="Unassembled WGS sequence"/>
</dbReference>
<dbReference type="EMBL" id="MRCG01000010">
    <property type="protein sequence ID" value="OKH47123.1"/>
    <property type="molecule type" value="Genomic_DNA"/>
</dbReference>
<protein>
    <submittedName>
        <fullName evidence="7">VapC toxin family PIN domain ribonuclease</fullName>
    </submittedName>
</protein>
<keyword evidence="2" id="KW-0540">Nuclease</keyword>
<comment type="caution">
    <text evidence="7">The sequence shown here is derived from an EMBL/GenBank/DDBJ whole genome shotgun (WGS) entry which is preliminary data.</text>
</comment>
<keyword evidence="8" id="KW-1185">Reference proteome</keyword>
<sequence>MILVGSSVWIDYFNGQNTPQVELLDQLLSTQPLAIGDIILTEVLQGFRQDADYVTAKQILTSLTIFQLINTDLAINSADNFRTLRKRGITVRRTVDVIIATFCIEAKHALLFSDRDFIPFVQHLGLNAVRMPE</sequence>
<keyword evidence="1" id="KW-1277">Toxin-antitoxin system</keyword>
<dbReference type="GO" id="GO:0016787">
    <property type="term" value="F:hydrolase activity"/>
    <property type="evidence" value="ECO:0007669"/>
    <property type="project" value="UniProtKB-KW"/>
</dbReference>
<dbReference type="InterPro" id="IPR002716">
    <property type="entry name" value="PIN_dom"/>
</dbReference>
<dbReference type="CDD" id="cd18760">
    <property type="entry name" value="PIN_MtVapC3-like"/>
    <property type="match status" value="1"/>
</dbReference>
<keyword evidence="3" id="KW-0479">Metal-binding</keyword>